<name>A0A9N9WWA9_9DIPT</name>
<organism evidence="3 4">
    <name type="scientific">Chironomus riparius</name>
    <dbReference type="NCBI Taxonomy" id="315576"/>
    <lineage>
        <taxon>Eukaryota</taxon>
        <taxon>Metazoa</taxon>
        <taxon>Ecdysozoa</taxon>
        <taxon>Arthropoda</taxon>
        <taxon>Hexapoda</taxon>
        <taxon>Insecta</taxon>
        <taxon>Pterygota</taxon>
        <taxon>Neoptera</taxon>
        <taxon>Endopterygota</taxon>
        <taxon>Diptera</taxon>
        <taxon>Nematocera</taxon>
        <taxon>Chironomoidea</taxon>
        <taxon>Chironomidae</taxon>
        <taxon>Chironominae</taxon>
        <taxon>Chironomus</taxon>
    </lineage>
</organism>
<keyword evidence="4" id="KW-1185">Reference proteome</keyword>
<dbReference type="Proteomes" id="UP001153620">
    <property type="component" value="Chromosome 3"/>
</dbReference>
<gene>
    <name evidence="3" type="ORF">CHIRRI_LOCUS9282</name>
</gene>
<evidence type="ECO:0000313" key="3">
    <source>
        <dbReference type="EMBL" id="CAG9806425.1"/>
    </source>
</evidence>
<reference evidence="3" key="1">
    <citation type="submission" date="2022-01" db="EMBL/GenBank/DDBJ databases">
        <authorList>
            <person name="King R."/>
        </authorList>
    </citation>
    <scope>NUCLEOTIDE SEQUENCE</scope>
</reference>
<feature type="coiled-coil region" evidence="1">
    <location>
        <begin position="207"/>
        <end position="234"/>
    </location>
</feature>
<accession>A0A9N9WWA9</accession>
<dbReference type="EMBL" id="OU895879">
    <property type="protein sequence ID" value="CAG9806425.1"/>
    <property type="molecule type" value="Genomic_DNA"/>
</dbReference>
<keyword evidence="1" id="KW-0175">Coiled coil</keyword>
<dbReference type="AlphaFoldDB" id="A0A9N9WWA9"/>
<proteinExistence type="predicted"/>
<evidence type="ECO:0000313" key="4">
    <source>
        <dbReference type="Proteomes" id="UP001153620"/>
    </source>
</evidence>
<protein>
    <submittedName>
        <fullName evidence="3">Uncharacterized protein</fullName>
    </submittedName>
</protein>
<evidence type="ECO:0000256" key="1">
    <source>
        <dbReference type="SAM" id="Coils"/>
    </source>
</evidence>
<reference evidence="3" key="2">
    <citation type="submission" date="2022-10" db="EMBL/GenBank/DDBJ databases">
        <authorList>
            <consortium name="ENA_rothamsted_submissions"/>
            <consortium name="culmorum"/>
            <person name="King R."/>
        </authorList>
    </citation>
    <scope>NUCLEOTIDE SEQUENCE</scope>
</reference>
<evidence type="ECO:0000256" key="2">
    <source>
        <dbReference type="SAM" id="MobiDB-lite"/>
    </source>
</evidence>
<feature type="region of interest" description="Disordered" evidence="2">
    <location>
        <begin position="1"/>
        <end position="22"/>
    </location>
</feature>
<sequence>MARLSHTRSKSGSQKKTKVKRAPKRCNYCKNHVKEEVLERGHGTCEFNNHDHFEKCRPCERNYNKTRIARKFRDKKLSEKNVVQSGRRRRSGTPDKNEKLKEIIINLESQEDISAVETIMAMDEEIIGWNGEFCEDLFVDNNGVAFSSNNTITDTSNFLQAFNYPMIINDTDFPVNMSEMNEQFQNEYSLIILPTTYPNDILYPDNEKDMINLIENVSEELEKVNKERLKIQYKALEVGRWKVVCLDEYTRDLFTHEVLKWDIKKIESDDYLKLKVIPENKLPRYIKASCILKNLINEQDFLPSIISGGQLNASRWSVDKVEPFGEQFKVFFGIDPKSYRYLYTDAYWLIVKNEYVKVNIDSNPFSEENSVINV</sequence>